<evidence type="ECO:0000256" key="7">
    <source>
        <dbReference type="ARBA" id="ARBA00023123"/>
    </source>
</evidence>
<dbReference type="FunCoup" id="A0A6P8YZE1">
    <property type="interactions" value="737"/>
</dbReference>
<dbReference type="Proteomes" id="UP000515158">
    <property type="component" value="Unplaced"/>
</dbReference>
<dbReference type="GO" id="GO:0016459">
    <property type="term" value="C:myosin complex"/>
    <property type="evidence" value="ECO:0007669"/>
    <property type="project" value="UniProtKB-KW"/>
</dbReference>
<dbReference type="GO" id="GO:0005524">
    <property type="term" value="F:ATP binding"/>
    <property type="evidence" value="ECO:0007669"/>
    <property type="project" value="UniProtKB-UniRule"/>
</dbReference>
<dbReference type="GO" id="GO:0007015">
    <property type="term" value="P:actin filament organization"/>
    <property type="evidence" value="ECO:0007669"/>
    <property type="project" value="TreeGrafter"/>
</dbReference>
<dbReference type="Gene3D" id="1.20.58.530">
    <property type="match status" value="1"/>
</dbReference>
<evidence type="ECO:0000259" key="12">
    <source>
        <dbReference type="PROSITE" id="PS51757"/>
    </source>
</evidence>
<dbReference type="PROSITE" id="PS50096">
    <property type="entry name" value="IQ"/>
    <property type="match status" value="1"/>
</dbReference>
<evidence type="ECO:0000256" key="5">
    <source>
        <dbReference type="ARBA" id="ARBA00022840"/>
    </source>
</evidence>
<dbReference type="GO" id="GO:0005938">
    <property type="term" value="C:cell cortex"/>
    <property type="evidence" value="ECO:0007669"/>
    <property type="project" value="UniProtKB-ARBA"/>
</dbReference>
<proteinExistence type="inferred from homology"/>
<dbReference type="GO" id="GO:0005902">
    <property type="term" value="C:microvillus"/>
    <property type="evidence" value="ECO:0007669"/>
    <property type="project" value="TreeGrafter"/>
</dbReference>
<evidence type="ECO:0000256" key="6">
    <source>
        <dbReference type="ARBA" id="ARBA00023121"/>
    </source>
</evidence>
<sequence length="1076" mass="123201">MASVFSGVCNTCPFRRRPSRVGFPAVLIDMEHSLHERDRVGVQDAVMLENHTDERAFVENLRKRFKENLPYTYIGQVLVSVNPFQDLPIYTPQVIEEYQKTHFFDAPPHIFAVADTAYRSLCKENREQCVLISGESGAGKTEASKKVLQYIAAATGKGRTVEAVKDKLLQSNPVLEAFGNARTNRNNNSSRFGKYMDIAFNYRGDPVGGNILSYLLEKSRVVHHNPGERNFHIFHQLLAGADDQVLAKLKLSRDPAQYHYLTNGHQVNRADLEVSTDRADFQAMCRAMSTMELQQEDQDAILAIVASVLHLGNITFAEVDGVAAVEKPKEVAIIAELLGCDARRLSEALVSRTIDAHGDKVTSPLSRDMAVYARDALAKAVYDRLFTWLVRRLNFSLQPPREERNDVVMGILDIYGFEVFQKNRWGSAWQPPEFKACGETNTLFSWFSFEQFCINFCNEKLQQVFVELTLKSEQDEYLREGIEWEAVTYFDNKVIIDLIEQRHRGLIALLDEECLRPGEPTDLSLLAKFNEHLDGHPHYVCHRTADKQTQKTMQREEFKLVHYAGDVTYRIDGFLEKNNDLLFRDLRETMTFSTNSVTQTTFPESELRTKKRPETAVTQFKNSLNRLMEILMCKEPSYIRCIKPNDFQAAGIFTEEVVIHQVKYLGLMENLRVRRAGFAYRRPYEAFLERYKSLCPATWPNYRGPAKDGVGTLVKHLGYQPDDFRMGNTKLFIRWPRTLFSTEDAFQQHKHHIAAIIQKVWKGRRQRQIFLRMRAAAIQMQALARGFLARRRADRRRQAAVTVRKFIEGFITRNGPPTDLNRRFIMLSKCEYLTRLSRSLPKSVLDKSWPPAPPHCTETSQILRRLHTSWQARKYCLGLSAQRKRQLQLKQHAEELFKGKKKSYPQSVGPLFVEDRLSEEQRALLPSFRNSTSEKIRYCCPVTKFDRHGYKPRERALVVTDDALYLLEGRTFKLKHRLAFESLNEVAITAEGDSFLLLRIPTDLKKDKGDLILQVPHLIEAVTLIVDSARKPQMLNIVEGGTISHTYSGGSGVIDITRGASPAITKGKQGHLIVVG</sequence>
<dbReference type="OrthoDB" id="6108017at2759"/>
<dbReference type="PROSITE" id="PS51456">
    <property type="entry name" value="MYOSIN_MOTOR"/>
    <property type="match status" value="1"/>
</dbReference>
<protein>
    <submittedName>
        <fullName evidence="14">Unconventional myosin IC isoform X1</fullName>
    </submittedName>
</protein>
<dbReference type="FunFam" id="3.40.850.10:FF:000101">
    <property type="entry name" value="Slow myosin heavy chain 2"/>
    <property type="match status" value="1"/>
</dbReference>
<dbReference type="PRINTS" id="PR00193">
    <property type="entry name" value="MYOSINHEAVY"/>
</dbReference>
<feature type="region of interest" description="Actin-binding" evidence="10">
    <location>
        <begin position="624"/>
        <end position="646"/>
    </location>
</feature>
<feature type="domain" description="TH1" evidence="12">
    <location>
        <begin position="901"/>
        <end position="1076"/>
    </location>
</feature>
<dbReference type="InterPro" id="IPR036072">
    <property type="entry name" value="MYSc_Myo1"/>
</dbReference>
<evidence type="ECO:0000313" key="14">
    <source>
        <dbReference type="RefSeq" id="XP_034239657.1"/>
    </source>
</evidence>
<evidence type="ECO:0000259" key="11">
    <source>
        <dbReference type="PROSITE" id="PS51456"/>
    </source>
</evidence>
<name>A0A6P8YZE1_THRPL</name>
<dbReference type="PANTHER" id="PTHR13140:SF679">
    <property type="entry name" value="UNCONVENTIONAL MYOSIN IC"/>
    <property type="match status" value="1"/>
</dbReference>
<dbReference type="FunFam" id="1.20.58.530:FF:000004">
    <property type="entry name" value="Unconventional myosin ID"/>
    <property type="match status" value="1"/>
</dbReference>
<dbReference type="InParanoid" id="A0A6P8YZE1"/>
<keyword evidence="4 10" id="KW-0547">Nucleotide-binding</keyword>
<evidence type="ECO:0000256" key="2">
    <source>
        <dbReference type="ARBA" id="ARBA00008314"/>
    </source>
</evidence>
<dbReference type="Gene3D" id="1.10.10.820">
    <property type="match status" value="1"/>
</dbReference>
<dbReference type="Gene3D" id="3.40.850.10">
    <property type="entry name" value="Kinesin motor domain"/>
    <property type="match status" value="1"/>
</dbReference>
<dbReference type="RefSeq" id="XP_034239657.1">
    <property type="nucleotide sequence ID" value="XM_034383766.1"/>
</dbReference>
<dbReference type="InterPro" id="IPR000048">
    <property type="entry name" value="IQ_motif_EF-hand-BS"/>
</dbReference>
<keyword evidence="7 10" id="KW-0518">Myosin</keyword>
<dbReference type="Gene3D" id="6.20.240.20">
    <property type="match status" value="1"/>
</dbReference>
<dbReference type="InterPro" id="IPR010926">
    <property type="entry name" value="Myosin_TH1"/>
</dbReference>
<dbReference type="SUPFAM" id="SSF52540">
    <property type="entry name" value="P-loop containing nucleoside triphosphate hydrolases"/>
    <property type="match status" value="1"/>
</dbReference>
<dbReference type="CDD" id="cd01378">
    <property type="entry name" value="MYSc_Myo1"/>
    <property type="match status" value="1"/>
</dbReference>
<dbReference type="GO" id="GO:0051015">
    <property type="term" value="F:actin filament binding"/>
    <property type="evidence" value="ECO:0007669"/>
    <property type="project" value="TreeGrafter"/>
</dbReference>
<dbReference type="GO" id="GO:0007498">
    <property type="term" value="P:mesoderm development"/>
    <property type="evidence" value="ECO:0007669"/>
    <property type="project" value="UniProtKB-ARBA"/>
</dbReference>
<dbReference type="CTD" id="38153"/>
<reference evidence="14" key="1">
    <citation type="submission" date="2025-08" db="UniProtKB">
        <authorList>
            <consortium name="RefSeq"/>
        </authorList>
    </citation>
    <scope>IDENTIFICATION</scope>
    <source>
        <tissue evidence="14">Total insect</tissue>
    </source>
</reference>
<evidence type="ECO:0000256" key="9">
    <source>
        <dbReference type="ARBA" id="ARBA00023203"/>
    </source>
</evidence>
<dbReference type="AlphaFoldDB" id="A0A6P8YZE1"/>
<keyword evidence="8 10" id="KW-0505">Motor protein</keyword>
<dbReference type="PROSITE" id="PS51757">
    <property type="entry name" value="TH1"/>
    <property type="match status" value="1"/>
</dbReference>
<dbReference type="GO" id="GO:0007368">
    <property type="term" value="P:determination of left/right symmetry"/>
    <property type="evidence" value="ECO:0007669"/>
    <property type="project" value="UniProtKB-ARBA"/>
</dbReference>
<evidence type="ECO:0000256" key="1">
    <source>
        <dbReference type="ARBA" id="ARBA00004413"/>
    </source>
</evidence>
<dbReference type="GO" id="GO:0005546">
    <property type="term" value="F:phosphatidylinositol-4,5-bisphosphate binding"/>
    <property type="evidence" value="ECO:0007669"/>
    <property type="project" value="UniProtKB-ARBA"/>
</dbReference>
<dbReference type="Gene3D" id="1.20.5.190">
    <property type="match status" value="1"/>
</dbReference>
<evidence type="ECO:0000256" key="3">
    <source>
        <dbReference type="ARBA" id="ARBA00022737"/>
    </source>
</evidence>
<evidence type="ECO:0000313" key="13">
    <source>
        <dbReference type="Proteomes" id="UP000515158"/>
    </source>
</evidence>
<dbReference type="FunFam" id="1.10.10.820:FF:000001">
    <property type="entry name" value="Myosin heavy chain"/>
    <property type="match status" value="1"/>
</dbReference>
<keyword evidence="9 10" id="KW-0009">Actin-binding</keyword>
<keyword evidence="13" id="KW-1185">Reference proteome</keyword>
<accession>A0A6P8YZE1</accession>
<comment type="similarity">
    <text evidence="2 10">Belongs to the TRAFAC class myosin-kinesin ATPase superfamily. Myosin family.</text>
</comment>
<dbReference type="Pfam" id="PF06017">
    <property type="entry name" value="Myosin_TH1"/>
    <property type="match status" value="1"/>
</dbReference>
<dbReference type="SMART" id="SM00015">
    <property type="entry name" value="IQ"/>
    <property type="match status" value="2"/>
</dbReference>
<feature type="domain" description="Myosin motor" evidence="11">
    <location>
        <begin position="41"/>
        <end position="747"/>
    </location>
</feature>
<feature type="binding site" evidence="10">
    <location>
        <begin position="134"/>
        <end position="141"/>
    </location>
    <ligand>
        <name>ATP</name>
        <dbReference type="ChEBI" id="CHEBI:30616"/>
    </ligand>
</feature>
<organism evidence="14">
    <name type="scientific">Thrips palmi</name>
    <name type="common">Melon thrips</name>
    <dbReference type="NCBI Taxonomy" id="161013"/>
    <lineage>
        <taxon>Eukaryota</taxon>
        <taxon>Metazoa</taxon>
        <taxon>Ecdysozoa</taxon>
        <taxon>Arthropoda</taxon>
        <taxon>Hexapoda</taxon>
        <taxon>Insecta</taxon>
        <taxon>Pterygota</taxon>
        <taxon>Neoptera</taxon>
        <taxon>Paraneoptera</taxon>
        <taxon>Thysanoptera</taxon>
        <taxon>Terebrantia</taxon>
        <taxon>Thripoidea</taxon>
        <taxon>Thripidae</taxon>
        <taxon>Thrips</taxon>
    </lineage>
</organism>
<keyword evidence="5 10" id="KW-0067">ATP-binding</keyword>
<evidence type="ECO:0000256" key="10">
    <source>
        <dbReference type="PROSITE-ProRule" id="PRU00782"/>
    </source>
</evidence>
<dbReference type="GO" id="GO:0006897">
    <property type="term" value="P:endocytosis"/>
    <property type="evidence" value="ECO:0007669"/>
    <property type="project" value="TreeGrafter"/>
</dbReference>
<dbReference type="InterPro" id="IPR027417">
    <property type="entry name" value="P-loop_NTPase"/>
</dbReference>
<dbReference type="Pfam" id="PF00063">
    <property type="entry name" value="Myosin_head"/>
    <property type="match status" value="2"/>
</dbReference>
<dbReference type="GeneID" id="117644372"/>
<keyword evidence="6" id="KW-0446">Lipid-binding</keyword>
<dbReference type="GO" id="GO:0030048">
    <property type="term" value="P:actin filament-based movement"/>
    <property type="evidence" value="ECO:0007669"/>
    <property type="project" value="TreeGrafter"/>
</dbReference>
<evidence type="ECO:0000256" key="8">
    <source>
        <dbReference type="ARBA" id="ARBA00023175"/>
    </source>
</evidence>
<evidence type="ECO:0000256" key="4">
    <source>
        <dbReference type="ARBA" id="ARBA00022741"/>
    </source>
</evidence>
<dbReference type="InterPro" id="IPR001609">
    <property type="entry name" value="Myosin_head_motor_dom-like"/>
</dbReference>
<dbReference type="GO" id="GO:0005886">
    <property type="term" value="C:plasma membrane"/>
    <property type="evidence" value="ECO:0007669"/>
    <property type="project" value="UniProtKB-SubCell"/>
</dbReference>
<gene>
    <name evidence="14" type="primary">LOC117644372</name>
</gene>
<dbReference type="PANTHER" id="PTHR13140">
    <property type="entry name" value="MYOSIN"/>
    <property type="match status" value="1"/>
</dbReference>
<dbReference type="Gene3D" id="1.20.120.720">
    <property type="entry name" value="Myosin VI head, motor domain, U50 subdomain"/>
    <property type="match status" value="1"/>
</dbReference>
<keyword evidence="3" id="KW-0677">Repeat</keyword>
<comment type="subcellular location">
    <subcellularLocation>
        <location evidence="1">Cell membrane</location>
        <topology evidence="1">Peripheral membrane protein</topology>
        <orientation evidence="1">Cytoplasmic side</orientation>
    </subcellularLocation>
</comment>
<dbReference type="GO" id="GO:0000146">
    <property type="term" value="F:microfilament motor activity"/>
    <property type="evidence" value="ECO:0007669"/>
    <property type="project" value="TreeGrafter"/>
</dbReference>
<dbReference type="KEGG" id="tpal:117644372"/>
<dbReference type="SMART" id="SM00242">
    <property type="entry name" value="MYSc"/>
    <property type="match status" value="1"/>
</dbReference>
<dbReference type="InterPro" id="IPR036961">
    <property type="entry name" value="Kinesin_motor_dom_sf"/>
</dbReference>
<dbReference type="GO" id="GO:0048803">
    <property type="term" value="P:imaginal disc-derived male genitalia morphogenesis"/>
    <property type="evidence" value="ECO:0007669"/>
    <property type="project" value="UniProtKB-ARBA"/>
</dbReference>